<dbReference type="CDD" id="cd17470">
    <property type="entry name" value="T3SS_Flik_C"/>
    <property type="match status" value="1"/>
</dbReference>
<dbReference type="KEGG" id="palw:PSAL_025540"/>
<dbReference type="Pfam" id="PF02120">
    <property type="entry name" value="Flg_hook"/>
    <property type="match status" value="1"/>
</dbReference>
<dbReference type="AlphaFoldDB" id="A0A418SB10"/>
<feature type="compositionally biased region" description="Basic and acidic residues" evidence="1">
    <location>
        <begin position="103"/>
        <end position="120"/>
    </location>
</feature>
<gene>
    <name evidence="3" type="ORF">PSAL_025540</name>
</gene>
<dbReference type="Gene3D" id="3.30.750.140">
    <property type="match status" value="1"/>
</dbReference>
<dbReference type="EMBL" id="CP060436">
    <property type="protein sequence ID" value="QPM91301.1"/>
    <property type="molecule type" value="Genomic_DNA"/>
</dbReference>
<dbReference type="RefSeq" id="WP_196941856.1">
    <property type="nucleotide sequence ID" value="NZ_CP060436.1"/>
</dbReference>
<organism evidence="3 4">
    <name type="scientific">Pseudooceanicola algae</name>
    <dbReference type="NCBI Taxonomy" id="1537215"/>
    <lineage>
        <taxon>Bacteria</taxon>
        <taxon>Pseudomonadati</taxon>
        <taxon>Pseudomonadota</taxon>
        <taxon>Alphaproteobacteria</taxon>
        <taxon>Rhodobacterales</taxon>
        <taxon>Paracoccaceae</taxon>
        <taxon>Pseudooceanicola</taxon>
    </lineage>
</organism>
<sequence>MNISHLSPGGVTPGAQDRSQVQGGGSTTGSPFDEVFAASAPEKPAQDPAADPQARAVKVAERGAASDPSDPDHATNGEMAAEGAGPDQNDQGDAGSVEQDPDTISRSERFSEVPSNKRDTVATGFVSTGAAGFLQGDEISVKSLHAAKVPAANADALGGPFRTSLVSQPAAQKAVAGSIHVEMSPLAGTAVTRSKAGLQVSVGAGTDLAGRAVPHPPNGTSQDISSGFAAFSGARAPSSLTKELSTPEIQRAPGSEHPITVQPHATRARNATDLARTRTATSGESAQMAPQTGPSKGGMKPGMVSHNFAALNGRLAGASEHAPIRGAGALQTVDQVARAERHLPLEDENTSPKSASVEGSRAISLEGQARERSTSAGAVIATGADRSVSTFSPTNNGQPSKGGDPAAPLPADQGLSESPRVAALAGDNDRRQVRDAVSDILQPGRKQPETQRGAASARVPTAERNSAQSTVPTAFIQPVSLQTTQPAVETFASSRLPTIDQGIGAGAGDPAGEPLTSADTRFAEALASEAARSTAPTPRAEAARADLARHIAAQLTSASQRLADGQSELRLNPEELGRVTLRLSTEDGHVMLHVTAERPETSDLMRRHIAMLEESYKALGYDRVEISISNGTAEGSSQGTGHGADQGPAGGQGSRDQSNSAQISSGGERPAPGAGRAPDATAPSERVDIRL</sequence>
<evidence type="ECO:0000259" key="2">
    <source>
        <dbReference type="Pfam" id="PF02120"/>
    </source>
</evidence>
<feature type="region of interest" description="Disordered" evidence="1">
    <location>
        <begin position="631"/>
        <end position="691"/>
    </location>
</feature>
<feature type="compositionally biased region" description="Basic and acidic residues" evidence="1">
    <location>
        <begin position="427"/>
        <end position="437"/>
    </location>
</feature>
<protein>
    <recommendedName>
        <fullName evidence="2">Flagellar hook-length control protein-like C-terminal domain-containing protein</fullName>
    </recommendedName>
</protein>
<dbReference type="Proteomes" id="UP000283786">
    <property type="component" value="Chromosome"/>
</dbReference>
<dbReference type="InterPro" id="IPR038610">
    <property type="entry name" value="FliK-like_C_sf"/>
</dbReference>
<feature type="compositionally biased region" description="Polar residues" evidence="1">
    <location>
        <begin position="278"/>
        <end position="294"/>
    </location>
</feature>
<evidence type="ECO:0000313" key="4">
    <source>
        <dbReference type="Proteomes" id="UP000283786"/>
    </source>
</evidence>
<feature type="compositionally biased region" description="Low complexity" evidence="1">
    <location>
        <begin position="666"/>
        <end position="683"/>
    </location>
</feature>
<feature type="region of interest" description="Disordered" evidence="1">
    <location>
        <begin position="1"/>
        <end position="122"/>
    </location>
</feature>
<feature type="compositionally biased region" description="Gly residues" evidence="1">
    <location>
        <begin position="638"/>
        <end position="653"/>
    </location>
</feature>
<feature type="domain" description="Flagellar hook-length control protein-like C-terminal" evidence="2">
    <location>
        <begin position="566"/>
        <end position="634"/>
    </location>
</feature>
<proteinExistence type="predicted"/>
<name>A0A418SB10_9RHOB</name>
<feature type="compositionally biased region" description="Polar residues" evidence="1">
    <location>
        <begin position="387"/>
        <end position="399"/>
    </location>
</feature>
<feature type="compositionally biased region" description="Polar residues" evidence="1">
    <location>
        <begin position="654"/>
        <end position="665"/>
    </location>
</feature>
<dbReference type="InterPro" id="IPR021136">
    <property type="entry name" value="Flagellar_hook_control-like_C"/>
</dbReference>
<feature type="region of interest" description="Disordered" evidence="1">
    <location>
        <begin position="238"/>
        <end position="305"/>
    </location>
</feature>
<feature type="region of interest" description="Disordered" evidence="1">
    <location>
        <begin position="333"/>
        <end position="471"/>
    </location>
</feature>
<evidence type="ECO:0000256" key="1">
    <source>
        <dbReference type="SAM" id="MobiDB-lite"/>
    </source>
</evidence>
<reference evidence="3 4" key="1">
    <citation type="submission" date="2020-08" db="EMBL/GenBank/DDBJ databases">
        <title>Genome sequence of Rhodobacteraceae bacterium Lw-13e.</title>
        <authorList>
            <person name="Poehlein A."/>
            <person name="Wolter L."/>
            <person name="Daniel R."/>
            <person name="Brinkhoff T."/>
        </authorList>
    </citation>
    <scope>NUCLEOTIDE SEQUENCE [LARGE SCALE GENOMIC DNA]</scope>
    <source>
        <strain evidence="3 4">Lw-13e</strain>
    </source>
</reference>
<keyword evidence="4" id="KW-1185">Reference proteome</keyword>
<accession>A0A418SB10</accession>
<feature type="compositionally biased region" description="Low complexity" evidence="1">
    <location>
        <begin position="40"/>
        <end position="56"/>
    </location>
</feature>
<evidence type="ECO:0000313" key="3">
    <source>
        <dbReference type="EMBL" id="QPM91301.1"/>
    </source>
</evidence>